<name>A0AAW0LU88_QUESU</name>
<dbReference type="Gene3D" id="3.30.420.10">
    <property type="entry name" value="Ribonuclease H-like superfamily/Ribonuclease H"/>
    <property type="match status" value="1"/>
</dbReference>
<gene>
    <name evidence="1" type="ORF">CFP56_029360</name>
</gene>
<dbReference type="InterPro" id="IPR036397">
    <property type="entry name" value="RNaseH_sf"/>
</dbReference>
<comment type="caution">
    <text evidence="1">The sequence shown here is derived from an EMBL/GenBank/DDBJ whole genome shotgun (WGS) entry which is preliminary data.</text>
</comment>
<dbReference type="AlphaFoldDB" id="A0AAW0LU88"/>
<protein>
    <submittedName>
        <fullName evidence="1">Uncharacterized protein</fullName>
    </submittedName>
</protein>
<accession>A0AAW0LU88</accession>
<evidence type="ECO:0000313" key="1">
    <source>
        <dbReference type="EMBL" id="KAK7855182.1"/>
    </source>
</evidence>
<dbReference type="InterPro" id="IPR012337">
    <property type="entry name" value="RNaseH-like_sf"/>
</dbReference>
<sequence>MGNYEIKIHGEKVKVSLVDNTAIFLSDETICYLGTGMSGIFQELYHHKYYYQSGTGEVPVNCKTGVEIGYLAAKVLKKANIEKSNLVSLTEEVGTDVKELISRCPDWRAIVFSDEEIKYAVYNAYTSYVIGNKLLPLEIQIILILH</sequence>
<organism evidence="1 2">
    <name type="scientific">Quercus suber</name>
    <name type="common">Cork oak</name>
    <dbReference type="NCBI Taxonomy" id="58331"/>
    <lineage>
        <taxon>Eukaryota</taxon>
        <taxon>Viridiplantae</taxon>
        <taxon>Streptophyta</taxon>
        <taxon>Embryophyta</taxon>
        <taxon>Tracheophyta</taxon>
        <taxon>Spermatophyta</taxon>
        <taxon>Magnoliopsida</taxon>
        <taxon>eudicotyledons</taxon>
        <taxon>Gunneridae</taxon>
        <taxon>Pentapetalae</taxon>
        <taxon>rosids</taxon>
        <taxon>fabids</taxon>
        <taxon>Fagales</taxon>
        <taxon>Fagaceae</taxon>
        <taxon>Quercus</taxon>
    </lineage>
</organism>
<proteinExistence type="predicted"/>
<dbReference type="Proteomes" id="UP000237347">
    <property type="component" value="Unassembled WGS sequence"/>
</dbReference>
<dbReference type="SUPFAM" id="SSF53098">
    <property type="entry name" value="Ribonuclease H-like"/>
    <property type="match status" value="1"/>
</dbReference>
<reference evidence="1 2" key="1">
    <citation type="journal article" date="2018" name="Sci. Data">
        <title>The draft genome sequence of cork oak.</title>
        <authorList>
            <person name="Ramos A.M."/>
            <person name="Usie A."/>
            <person name="Barbosa P."/>
            <person name="Barros P.M."/>
            <person name="Capote T."/>
            <person name="Chaves I."/>
            <person name="Simoes F."/>
            <person name="Abreu I."/>
            <person name="Carrasquinho I."/>
            <person name="Faro C."/>
            <person name="Guimaraes J.B."/>
            <person name="Mendonca D."/>
            <person name="Nobrega F."/>
            <person name="Rodrigues L."/>
            <person name="Saibo N.J.M."/>
            <person name="Varela M.C."/>
            <person name="Egas C."/>
            <person name="Matos J."/>
            <person name="Miguel C.M."/>
            <person name="Oliveira M.M."/>
            <person name="Ricardo C.P."/>
            <person name="Goncalves S."/>
        </authorList>
    </citation>
    <scope>NUCLEOTIDE SEQUENCE [LARGE SCALE GENOMIC DNA]</scope>
    <source>
        <strain evidence="2">cv. HL8</strain>
    </source>
</reference>
<dbReference type="EMBL" id="PKMF04000048">
    <property type="protein sequence ID" value="KAK7855182.1"/>
    <property type="molecule type" value="Genomic_DNA"/>
</dbReference>
<evidence type="ECO:0000313" key="2">
    <source>
        <dbReference type="Proteomes" id="UP000237347"/>
    </source>
</evidence>
<keyword evidence="2" id="KW-1185">Reference proteome</keyword>
<dbReference type="GO" id="GO:0003676">
    <property type="term" value="F:nucleic acid binding"/>
    <property type="evidence" value="ECO:0007669"/>
    <property type="project" value="InterPro"/>
</dbReference>